<dbReference type="RefSeq" id="WP_160223633.1">
    <property type="nucleotide sequence ID" value="NZ_CP029149.1"/>
</dbReference>
<dbReference type="EMBL" id="CP029149">
    <property type="protein sequence ID" value="QHN64483.1"/>
    <property type="molecule type" value="Genomic_DNA"/>
</dbReference>
<dbReference type="GO" id="GO:0005385">
    <property type="term" value="F:zinc ion transmembrane transporter activity"/>
    <property type="evidence" value="ECO:0007669"/>
    <property type="project" value="TreeGrafter"/>
</dbReference>
<evidence type="ECO:0000313" key="5">
    <source>
        <dbReference type="EMBL" id="QHN64483.1"/>
    </source>
</evidence>
<accession>A0A6P1QTX0</accession>
<dbReference type="InterPro" id="IPR003689">
    <property type="entry name" value="ZIP"/>
</dbReference>
<evidence type="ECO:0000256" key="1">
    <source>
        <dbReference type="ARBA" id="ARBA00004141"/>
    </source>
</evidence>
<dbReference type="Pfam" id="PF02535">
    <property type="entry name" value="Zip"/>
    <property type="match status" value="1"/>
</dbReference>
<dbReference type="Proteomes" id="UP000464318">
    <property type="component" value="Chromosome"/>
</dbReference>
<name>A0A6P1QTX0_9FLAO</name>
<dbReference type="PANTHER" id="PTHR11040:SF44">
    <property type="entry name" value="PROTEIN ZNTC-RELATED"/>
    <property type="match status" value="1"/>
</dbReference>
<dbReference type="OrthoDB" id="654481at2"/>
<proteinExistence type="predicted"/>
<keyword evidence="3" id="KW-1133">Transmembrane helix</keyword>
<evidence type="ECO:0000313" key="6">
    <source>
        <dbReference type="Proteomes" id="UP000464318"/>
    </source>
</evidence>
<evidence type="ECO:0000256" key="3">
    <source>
        <dbReference type="ARBA" id="ARBA00022989"/>
    </source>
</evidence>
<comment type="subcellular location">
    <subcellularLocation>
        <location evidence="1">Membrane</location>
        <topology evidence="1">Multi-pass membrane protein</topology>
    </subcellularLocation>
</comment>
<keyword evidence="2" id="KW-0812">Transmembrane</keyword>
<organism evidence="5 6">
    <name type="scientific">Bergeyella cardium</name>
    <dbReference type="NCBI Taxonomy" id="1585976"/>
    <lineage>
        <taxon>Bacteria</taxon>
        <taxon>Pseudomonadati</taxon>
        <taxon>Bacteroidota</taxon>
        <taxon>Flavobacteriia</taxon>
        <taxon>Flavobacteriales</taxon>
        <taxon>Weeksellaceae</taxon>
        <taxon>Bergeyella</taxon>
    </lineage>
</organism>
<gene>
    <name evidence="5" type="ORF">DBX24_00545</name>
</gene>
<sequence length="243" mass="26589">MVHFILILSVVLGVVLGGFFGKNEKLAKQLLIISAGFLITICLNEVFPLVYGEHFRSEEAHFHGEGAHSSIGLFVVAGVILQMFLESITKGFEHGHIHHHNEEEGRAILPSALVVGLFIHAFIEGIPLAGDKVSMAYLLGIAVHNLPISFVLGAFLFSKKWTLPSVLVVLLFALASPAGVVLGKYFNPNWQPYFLALVGGIFIHISSVIIFESNKNHRMDWAKIVLVTLGVALAYLTHLAHSH</sequence>
<dbReference type="KEGG" id="bcad:DBX24_00545"/>
<evidence type="ECO:0000256" key="4">
    <source>
        <dbReference type="ARBA" id="ARBA00023136"/>
    </source>
</evidence>
<keyword evidence="6" id="KW-1185">Reference proteome</keyword>
<reference evidence="5 6" key="1">
    <citation type="submission" date="2018-04" db="EMBL/GenBank/DDBJ databases">
        <title>Characteristic and Complete Genome Sequencing of A Novel Member of Infective Endocarditis Causative Bacteria: Bergeyella cardium QL-PH.</title>
        <authorList>
            <person name="Pan H."/>
            <person name="Sun E."/>
            <person name="Zhang Y."/>
        </authorList>
    </citation>
    <scope>NUCLEOTIDE SEQUENCE [LARGE SCALE GENOMIC DNA]</scope>
    <source>
        <strain evidence="5 6">HPQL</strain>
    </source>
</reference>
<dbReference type="GO" id="GO:0016020">
    <property type="term" value="C:membrane"/>
    <property type="evidence" value="ECO:0007669"/>
    <property type="project" value="UniProtKB-SubCell"/>
</dbReference>
<dbReference type="AlphaFoldDB" id="A0A6P1QTX0"/>
<dbReference type="PANTHER" id="PTHR11040">
    <property type="entry name" value="ZINC/IRON TRANSPORTER"/>
    <property type="match status" value="1"/>
</dbReference>
<keyword evidence="4" id="KW-0472">Membrane</keyword>
<protein>
    <submittedName>
        <fullName evidence="5">ZIP family metal transporter</fullName>
    </submittedName>
</protein>
<evidence type="ECO:0000256" key="2">
    <source>
        <dbReference type="ARBA" id="ARBA00022692"/>
    </source>
</evidence>